<name>A0A1I5N8C6_9GAMM</name>
<organism evidence="1 2">
    <name type="scientific">Ectopseudomonas toyotomiensis</name>
    <dbReference type="NCBI Taxonomy" id="554344"/>
    <lineage>
        <taxon>Bacteria</taxon>
        <taxon>Pseudomonadati</taxon>
        <taxon>Pseudomonadota</taxon>
        <taxon>Gammaproteobacteria</taxon>
        <taxon>Pseudomonadales</taxon>
        <taxon>Pseudomonadaceae</taxon>
        <taxon>Ectopseudomonas</taxon>
    </lineage>
</organism>
<dbReference type="RefSeq" id="WP_074913451.1">
    <property type="nucleotide sequence ID" value="NZ_FOXK01000001.1"/>
</dbReference>
<proteinExistence type="predicted"/>
<dbReference type="OrthoDB" id="7031498at2"/>
<dbReference type="EMBL" id="FOXK01000001">
    <property type="protein sequence ID" value="SFP17576.1"/>
    <property type="molecule type" value="Genomic_DNA"/>
</dbReference>
<dbReference type="AlphaFoldDB" id="A0A1I5N8C6"/>
<evidence type="ECO:0000313" key="1">
    <source>
        <dbReference type="EMBL" id="SFP17576.1"/>
    </source>
</evidence>
<dbReference type="Proteomes" id="UP000182025">
    <property type="component" value="Unassembled WGS sequence"/>
</dbReference>
<protein>
    <submittedName>
        <fullName evidence="1">Uncharacterized protein</fullName>
    </submittedName>
</protein>
<sequence length="108" mass="12401">MIRAMVSLDLIDSEDERDRLYEMLAAKDWKKAIDVDTVWFLSYSQYSEQTKDSTENIKADISSTLVGAAKELKLKKIFYVAQIGNAEPIGRTIEKKHSDYASYVRTPF</sequence>
<accession>A0A1I5N8C6</accession>
<keyword evidence="2" id="KW-1185">Reference proteome</keyword>
<evidence type="ECO:0000313" key="2">
    <source>
        <dbReference type="Proteomes" id="UP000182025"/>
    </source>
</evidence>
<gene>
    <name evidence="1" type="ORF">SAMN05216177_101530</name>
</gene>
<reference evidence="2" key="1">
    <citation type="submission" date="2016-10" db="EMBL/GenBank/DDBJ databases">
        <authorList>
            <person name="Varghese N."/>
            <person name="Submissions S."/>
        </authorList>
    </citation>
    <scope>NUCLEOTIDE SEQUENCE [LARGE SCALE GENOMIC DNA]</scope>
    <source>
        <strain evidence="2">JCM 15604</strain>
    </source>
</reference>